<feature type="transmembrane region" description="Helical" evidence="2">
    <location>
        <begin position="30"/>
        <end position="49"/>
    </location>
</feature>
<evidence type="ECO:0008006" key="5">
    <source>
        <dbReference type="Google" id="ProtNLM"/>
    </source>
</evidence>
<dbReference type="Proteomes" id="UP000199400">
    <property type="component" value="Unassembled WGS sequence"/>
</dbReference>
<evidence type="ECO:0000256" key="1">
    <source>
        <dbReference type="SAM" id="MobiDB-lite"/>
    </source>
</evidence>
<dbReference type="Gene3D" id="1.25.40.10">
    <property type="entry name" value="Tetratricopeptide repeat domain"/>
    <property type="match status" value="1"/>
</dbReference>
<evidence type="ECO:0000313" key="4">
    <source>
        <dbReference type="Proteomes" id="UP000199400"/>
    </source>
</evidence>
<dbReference type="AlphaFoldDB" id="A0A1I2IK02"/>
<evidence type="ECO:0000256" key="2">
    <source>
        <dbReference type="SAM" id="Phobius"/>
    </source>
</evidence>
<gene>
    <name evidence="3" type="ORF">SAMN02745121_08748</name>
</gene>
<sequence length="209" mass="21792">MRRIDAGEPAPALGPERVPARPPFSSARTWAFGLLAAAAAALLAARLVWPDSFSARGRDVGAAAPYQHQPDARPRAVEVPAPPAAAAAARPVPSDVSEAPAPAAPSVHRPVSSPMPEKPATEADLARELASVRAAAQAVRDGDGATALRHADAYLAAHPRGSLVPEARLRRLEALCLLGRGDEARREADAFLADYPHSPLRERAAAACK</sequence>
<feature type="region of interest" description="Disordered" evidence="1">
    <location>
        <begin position="1"/>
        <end position="21"/>
    </location>
</feature>
<proteinExistence type="predicted"/>
<dbReference type="STRING" id="54.SAMN02745121_08748"/>
<dbReference type="InterPro" id="IPR011990">
    <property type="entry name" value="TPR-like_helical_dom_sf"/>
</dbReference>
<protein>
    <recommendedName>
        <fullName evidence="5">Tetratricopeptide repeat-containing protein</fullName>
    </recommendedName>
</protein>
<name>A0A1I2IK02_9BACT</name>
<keyword evidence="2" id="KW-0812">Transmembrane</keyword>
<organism evidence="3 4">
    <name type="scientific">Nannocystis exedens</name>
    <dbReference type="NCBI Taxonomy" id="54"/>
    <lineage>
        <taxon>Bacteria</taxon>
        <taxon>Pseudomonadati</taxon>
        <taxon>Myxococcota</taxon>
        <taxon>Polyangia</taxon>
        <taxon>Nannocystales</taxon>
        <taxon>Nannocystaceae</taxon>
        <taxon>Nannocystis</taxon>
    </lineage>
</organism>
<reference evidence="4" key="1">
    <citation type="submission" date="2016-10" db="EMBL/GenBank/DDBJ databases">
        <authorList>
            <person name="Varghese N."/>
            <person name="Submissions S."/>
        </authorList>
    </citation>
    <scope>NUCLEOTIDE SEQUENCE [LARGE SCALE GENOMIC DNA]</scope>
    <source>
        <strain evidence="4">ATCC 25963</strain>
    </source>
</reference>
<keyword evidence="2" id="KW-0472">Membrane</keyword>
<accession>A0A1I2IK02</accession>
<feature type="region of interest" description="Disordered" evidence="1">
    <location>
        <begin position="81"/>
        <end position="118"/>
    </location>
</feature>
<evidence type="ECO:0000313" key="3">
    <source>
        <dbReference type="EMBL" id="SFF42010.1"/>
    </source>
</evidence>
<dbReference type="EMBL" id="FOMX01000068">
    <property type="protein sequence ID" value="SFF42010.1"/>
    <property type="molecule type" value="Genomic_DNA"/>
</dbReference>
<keyword evidence="2" id="KW-1133">Transmembrane helix</keyword>
<keyword evidence="4" id="KW-1185">Reference proteome</keyword>
<feature type="compositionally biased region" description="Low complexity" evidence="1">
    <location>
        <begin position="84"/>
        <end position="107"/>
    </location>
</feature>